<accession>A0A6I8N0Y4</accession>
<reference evidence="1" key="1">
    <citation type="submission" date="2025-08" db="UniProtKB">
        <authorList>
            <consortium name="Ensembl"/>
        </authorList>
    </citation>
    <scope>IDENTIFICATION</scope>
    <source>
        <strain evidence="1">Glennie</strain>
    </source>
</reference>
<keyword evidence="2" id="KW-1185">Reference proteome</keyword>
<dbReference type="Proteomes" id="UP000002279">
    <property type="component" value="Unplaced"/>
</dbReference>
<dbReference type="PANTHER" id="PTHR35845:SF1">
    <property type="entry name" value="SPERMATOGENESIS-ASSOCIATED SERINE-RICH PROTEIN 1"/>
    <property type="match status" value="1"/>
</dbReference>
<evidence type="ECO:0000313" key="2">
    <source>
        <dbReference type="Proteomes" id="UP000002279"/>
    </source>
</evidence>
<dbReference type="OMA" id="NNIHTYH"/>
<dbReference type="InterPro" id="IPR029165">
    <property type="entry name" value="SASRP1"/>
</dbReference>
<proteinExistence type="predicted"/>
<dbReference type="PANTHER" id="PTHR35845">
    <property type="entry name" value="SPERMATOGENESIS-ASSOCIATED SERINE-RICH PROTEIN 1"/>
    <property type="match status" value="1"/>
</dbReference>
<sequence>MRSLRPREVTCPKSHSRLVVVTGLEPLTPKPVLLPLGHATLPSSLLPGGGDVCLYDLPLFCSCIPCLKTSPPSTQSSETTVFETKKNEFPEEIQLLKSISQDGKDEEWTFYPRFGLHTYRFGKRCFFDGVFLRNKTSSSENTLAKCFGRKKYDIDLRNGIPEKNPCDKPYILPEQSTDFHKLGSTRPLVNFAVDPYKRKADTFIPLQPLPRVPRMPFAMKEKQKELMKEIKEVQELDEWKQAVPLIQTLFTPGGLQKQKKFNAH</sequence>
<dbReference type="InParanoid" id="A0A6I8N0Y4"/>
<evidence type="ECO:0008006" key="3">
    <source>
        <dbReference type="Google" id="ProtNLM"/>
    </source>
</evidence>
<organism evidence="1 2">
    <name type="scientific">Ornithorhynchus anatinus</name>
    <name type="common">Duckbill platypus</name>
    <dbReference type="NCBI Taxonomy" id="9258"/>
    <lineage>
        <taxon>Eukaryota</taxon>
        <taxon>Metazoa</taxon>
        <taxon>Chordata</taxon>
        <taxon>Craniata</taxon>
        <taxon>Vertebrata</taxon>
        <taxon>Euteleostomi</taxon>
        <taxon>Mammalia</taxon>
        <taxon>Monotremata</taxon>
        <taxon>Ornithorhynchidae</taxon>
        <taxon>Ornithorhynchus</taxon>
    </lineage>
</organism>
<dbReference type="Ensembl" id="ENSOANT00000058597.1">
    <property type="protein sequence ID" value="ENSOANP00000034640.1"/>
    <property type="gene ID" value="ENSOANG00000039400.1"/>
</dbReference>
<name>A0A6I8N0Y4_ORNAN</name>
<dbReference type="AlphaFoldDB" id="A0A6I8N0Y4"/>
<dbReference type="GeneTree" id="ENSGT00390000006786"/>
<dbReference type="FunCoup" id="A0A6I8N0Y4">
    <property type="interactions" value="12"/>
</dbReference>
<dbReference type="Bgee" id="ENSOANG00000039400">
    <property type="expression patterns" value="Expressed in testis and 2 other cell types or tissues"/>
</dbReference>
<gene>
    <name evidence="1" type="primary">SPATS1</name>
</gene>
<protein>
    <recommendedName>
        <fullName evidence="3">Spermatogenesis associated serine rich 1</fullName>
    </recommendedName>
</protein>
<reference evidence="1" key="2">
    <citation type="submission" date="2025-09" db="UniProtKB">
        <authorList>
            <consortium name="Ensembl"/>
        </authorList>
    </citation>
    <scope>IDENTIFICATION</scope>
    <source>
        <strain evidence="1">Glennie</strain>
    </source>
</reference>
<dbReference type="Pfam" id="PF15160">
    <property type="entry name" value="SASRP1"/>
    <property type="match status" value="1"/>
</dbReference>
<evidence type="ECO:0000313" key="1">
    <source>
        <dbReference type="Ensembl" id="ENSOANP00000034640.1"/>
    </source>
</evidence>